<dbReference type="AlphaFoldDB" id="A0AAP0BZ91"/>
<dbReference type="EMBL" id="JBBWWQ010000002">
    <property type="protein sequence ID" value="KAK8954920.1"/>
    <property type="molecule type" value="Genomic_DNA"/>
</dbReference>
<proteinExistence type="predicted"/>
<evidence type="ECO:0000313" key="1">
    <source>
        <dbReference type="EMBL" id="KAK8954920.1"/>
    </source>
</evidence>
<name>A0AAP0BZ91_9ASPA</name>
<organism evidence="1 2">
    <name type="scientific">Platanthera zijinensis</name>
    <dbReference type="NCBI Taxonomy" id="2320716"/>
    <lineage>
        <taxon>Eukaryota</taxon>
        <taxon>Viridiplantae</taxon>
        <taxon>Streptophyta</taxon>
        <taxon>Embryophyta</taxon>
        <taxon>Tracheophyta</taxon>
        <taxon>Spermatophyta</taxon>
        <taxon>Magnoliopsida</taxon>
        <taxon>Liliopsida</taxon>
        <taxon>Asparagales</taxon>
        <taxon>Orchidaceae</taxon>
        <taxon>Orchidoideae</taxon>
        <taxon>Orchideae</taxon>
        <taxon>Orchidinae</taxon>
        <taxon>Platanthera</taxon>
    </lineage>
</organism>
<gene>
    <name evidence="1" type="ORF">KSP39_PZI002206</name>
</gene>
<dbReference type="Proteomes" id="UP001418222">
    <property type="component" value="Unassembled WGS sequence"/>
</dbReference>
<sequence>MARDLNEKPSSYCSNGGDLSLLVELSQLIFWRIDKVQVTQNMVQRMAYSNQSEVEWKGILGNGCLSDAIITEALGDPTLPTESKFPASKKGAENLWGCPTRLDVCLVRTDIQLRTISSRKN</sequence>
<reference evidence="1 2" key="1">
    <citation type="journal article" date="2022" name="Nat. Plants">
        <title>Genomes of leafy and leafless Platanthera orchids illuminate the evolution of mycoheterotrophy.</title>
        <authorList>
            <person name="Li M.H."/>
            <person name="Liu K.W."/>
            <person name="Li Z."/>
            <person name="Lu H.C."/>
            <person name="Ye Q.L."/>
            <person name="Zhang D."/>
            <person name="Wang J.Y."/>
            <person name="Li Y.F."/>
            <person name="Zhong Z.M."/>
            <person name="Liu X."/>
            <person name="Yu X."/>
            <person name="Liu D.K."/>
            <person name="Tu X.D."/>
            <person name="Liu B."/>
            <person name="Hao Y."/>
            <person name="Liao X.Y."/>
            <person name="Jiang Y.T."/>
            <person name="Sun W.H."/>
            <person name="Chen J."/>
            <person name="Chen Y.Q."/>
            <person name="Ai Y."/>
            <person name="Zhai J.W."/>
            <person name="Wu S.S."/>
            <person name="Zhou Z."/>
            <person name="Hsiao Y.Y."/>
            <person name="Wu W.L."/>
            <person name="Chen Y.Y."/>
            <person name="Lin Y.F."/>
            <person name="Hsu J.L."/>
            <person name="Li C.Y."/>
            <person name="Wang Z.W."/>
            <person name="Zhao X."/>
            <person name="Zhong W.Y."/>
            <person name="Ma X.K."/>
            <person name="Ma L."/>
            <person name="Huang J."/>
            <person name="Chen G.Z."/>
            <person name="Huang M.Z."/>
            <person name="Huang L."/>
            <person name="Peng D.H."/>
            <person name="Luo Y.B."/>
            <person name="Zou S.Q."/>
            <person name="Chen S.P."/>
            <person name="Lan S."/>
            <person name="Tsai W.C."/>
            <person name="Van de Peer Y."/>
            <person name="Liu Z.J."/>
        </authorList>
    </citation>
    <scope>NUCLEOTIDE SEQUENCE [LARGE SCALE GENOMIC DNA]</scope>
    <source>
        <strain evidence="1">Lor287</strain>
    </source>
</reference>
<comment type="caution">
    <text evidence="1">The sequence shown here is derived from an EMBL/GenBank/DDBJ whole genome shotgun (WGS) entry which is preliminary data.</text>
</comment>
<keyword evidence="2" id="KW-1185">Reference proteome</keyword>
<accession>A0AAP0BZ91</accession>
<protein>
    <submittedName>
        <fullName evidence="1">Uncharacterized protein</fullName>
    </submittedName>
</protein>
<evidence type="ECO:0000313" key="2">
    <source>
        <dbReference type="Proteomes" id="UP001418222"/>
    </source>
</evidence>